<dbReference type="PROSITE" id="PS00690">
    <property type="entry name" value="DEAH_ATP_HELICASE"/>
    <property type="match status" value="1"/>
</dbReference>
<feature type="region of interest" description="Disordered" evidence="13">
    <location>
        <begin position="1104"/>
        <end position="1133"/>
    </location>
</feature>
<keyword evidence="8" id="KW-0156">Chromatin regulator</keyword>
<proteinExistence type="inferred from homology"/>
<dbReference type="CDD" id="cd18660">
    <property type="entry name" value="CD1_tandem"/>
    <property type="match status" value="1"/>
</dbReference>
<feature type="compositionally biased region" description="Acidic residues" evidence="13">
    <location>
        <begin position="115"/>
        <end position="133"/>
    </location>
</feature>
<reference evidence="17 18" key="1">
    <citation type="submission" date="2017-08" db="EMBL/GenBank/DDBJ databases">
        <title>Acidophilic green algal genome provides insights into adaptation to an acidic environment.</title>
        <authorList>
            <person name="Hirooka S."/>
            <person name="Hirose Y."/>
            <person name="Kanesaki Y."/>
            <person name="Higuchi S."/>
            <person name="Fujiwara T."/>
            <person name="Onuma R."/>
            <person name="Era A."/>
            <person name="Ohbayashi R."/>
            <person name="Uzuka A."/>
            <person name="Nozaki H."/>
            <person name="Yoshikawa H."/>
            <person name="Miyagishima S.Y."/>
        </authorList>
    </citation>
    <scope>NUCLEOTIDE SEQUENCE [LARGE SCALE GENOMIC DNA]</scope>
    <source>
        <strain evidence="17 18">NIES-2499</strain>
    </source>
</reference>
<name>A0A250XQC1_9CHLO</name>
<dbReference type="SMART" id="SM00490">
    <property type="entry name" value="HELICc"/>
    <property type="match status" value="1"/>
</dbReference>
<dbReference type="SUPFAM" id="SSF52540">
    <property type="entry name" value="P-loop containing nucleoside triphosphate hydrolases"/>
    <property type="match status" value="2"/>
</dbReference>
<evidence type="ECO:0000256" key="6">
    <source>
        <dbReference type="ARBA" id="ARBA00022806"/>
    </source>
</evidence>
<dbReference type="InterPro" id="IPR023780">
    <property type="entry name" value="Chromo_domain"/>
</dbReference>
<dbReference type="InterPro" id="IPR049730">
    <property type="entry name" value="SNF2/RAD54-like_C"/>
</dbReference>
<dbReference type="InterPro" id="IPR014001">
    <property type="entry name" value="Helicase_ATP-bd"/>
</dbReference>
<dbReference type="GO" id="GO:0005634">
    <property type="term" value="C:nucleus"/>
    <property type="evidence" value="ECO:0007669"/>
    <property type="project" value="UniProtKB-SubCell"/>
</dbReference>
<feature type="region of interest" description="Disordered" evidence="13">
    <location>
        <begin position="1"/>
        <end position="270"/>
    </location>
</feature>
<evidence type="ECO:0000313" key="18">
    <source>
        <dbReference type="Proteomes" id="UP000232323"/>
    </source>
</evidence>
<dbReference type="PANTHER" id="PTHR45623">
    <property type="entry name" value="CHROMODOMAIN-HELICASE-DNA-BINDING PROTEIN 3-RELATED-RELATED"/>
    <property type="match status" value="1"/>
</dbReference>
<dbReference type="SMART" id="SM00298">
    <property type="entry name" value="CHROMO"/>
    <property type="match status" value="2"/>
</dbReference>
<evidence type="ECO:0000313" key="17">
    <source>
        <dbReference type="EMBL" id="GAX85223.1"/>
    </source>
</evidence>
<feature type="compositionally biased region" description="Polar residues" evidence="13">
    <location>
        <begin position="248"/>
        <end position="259"/>
    </location>
</feature>
<feature type="domain" description="Helicase C-terminal" evidence="16">
    <location>
        <begin position="789"/>
        <end position="940"/>
    </location>
</feature>
<dbReference type="PANTHER" id="PTHR45623:SF14">
    <property type="entry name" value="CHROMODOMAIN-HELICASE-DNA-BINDING PROTEIN 1"/>
    <property type="match status" value="1"/>
</dbReference>
<dbReference type="CDD" id="cd18659">
    <property type="entry name" value="CD2_tandem"/>
    <property type="match status" value="1"/>
</dbReference>
<dbReference type="InterPro" id="IPR016197">
    <property type="entry name" value="Chromo-like_dom_sf"/>
</dbReference>
<dbReference type="InterPro" id="IPR038718">
    <property type="entry name" value="SNF2-like_sf"/>
</dbReference>
<evidence type="ECO:0000259" key="14">
    <source>
        <dbReference type="PROSITE" id="PS50013"/>
    </source>
</evidence>
<feature type="domain" description="Chromo" evidence="14">
    <location>
        <begin position="272"/>
        <end position="345"/>
    </location>
</feature>
<feature type="region of interest" description="Disordered" evidence="13">
    <location>
        <begin position="1410"/>
        <end position="1543"/>
    </location>
</feature>
<evidence type="ECO:0000256" key="7">
    <source>
        <dbReference type="ARBA" id="ARBA00022840"/>
    </source>
</evidence>
<feature type="domain" description="Helicase ATP-binding" evidence="15">
    <location>
        <begin position="472"/>
        <end position="657"/>
    </location>
</feature>
<dbReference type="InterPro" id="IPR027417">
    <property type="entry name" value="P-loop_NTPase"/>
</dbReference>
<evidence type="ECO:0000256" key="11">
    <source>
        <dbReference type="ARBA" id="ARBA00023163"/>
    </source>
</evidence>
<dbReference type="Pfam" id="PF00176">
    <property type="entry name" value="SNF2-rel_dom"/>
    <property type="match status" value="1"/>
</dbReference>
<comment type="subcellular location">
    <subcellularLocation>
        <location evidence="1">Nucleus</location>
    </subcellularLocation>
</comment>
<dbReference type="Gene3D" id="2.40.50.40">
    <property type="match status" value="2"/>
</dbReference>
<dbReference type="GO" id="GO:0000785">
    <property type="term" value="C:chromatin"/>
    <property type="evidence" value="ECO:0007669"/>
    <property type="project" value="TreeGrafter"/>
</dbReference>
<feature type="region of interest" description="Disordered" evidence="13">
    <location>
        <begin position="1027"/>
        <end position="1049"/>
    </location>
</feature>
<keyword evidence="11" id="KW-0804">Transcription</keyword>
<dbReference type="FunFam" id="3.40.50.300:FF:000130">
    <property type="entry name" value="Chromodomain-helicase-DNA-binding protein 2 isoform 1"/>
    <property type="match status" value="1"/>
</dbReference>
<dbReference type="InterPro" id="IPR002464">
    <property type="entry name" value="DNA/RNA_helicase_DEAH_CS"/>
</dbReference>
<evidence type="ECO:0000256" key="4">
    <source>
        <dbReference type="ARBA" id="ARBA00022741"/>
    </source>
</evidence>
<dbReference type="OrthoDB" id="5857104at2759"/>
<dbReference type="Pfam" id="PF23588">
    <property type="entry name" value="HTH_CHD1_Hrp3"/>
    <property type="match status" value="1"/>
</dbReference>
<keyword evidence="6" id="KW-0347">Helicase</keyword>
<dbReference type="InterPro" id="IPR023779">
    <property type="entry name" value="Chromodomain_CS"/>
</dbReference>
<dbReference type="GO" id="GO:0140658">
    <property type="term" value="F:ATP-dependent chromatin remodeler activity"/>
    <property type="evidence" value="ECO:0007669"/>
    <property type="project" value="TreeGrafter"/>
</dbReference>
<keyword evidence="5" id="KW-0378">Hydrolase</keyword>
<dbReference type="GO" id="GO:0005524">
    <property type="term" value="F:ATP binding"/>
    <property type="evidence" value="ECO:0007669"/>
    <property type="project" value="UniProtKB-KW"/>
</dbReference>
<dbReference type="InterPro" id="IPR001650">
    <property type="entry name" value="Helicase_C-like"/>
</dbReference>
<feature type="compositionally biased region" description="Acidic residues" evidence="13">
    <location>
        <begin position="70"/>
        <end position="85"/>
    </location>
</feature>
<dbReference type="CDD" id="cd18793">
    <property type="entry name" value="SF2_C_SNF"/>
    <property type="match status" value="1"/>
</dbReference>
<evidence type="ECO:0000256" key="8">
    <source>
        <dbReference type="ARBA" id="ARBA00022853"/>
    </source>
</evidence>
<keyword evidence="18" id="KW-1185">Reference proteome</keyword>
<dbReference type="Pfam" id="PF00271">
    <property type="entry name" value="Helicase_C"/>
    <property type="match status" value="1"/>
</dbReference>
<dbReference type="GO" id="GO:0003677">
    <property type="term" value="F:DNA binding"/>
    <property type="evidence" value="ECO:0007669"/>
    <property type="project" value="UniProtKB-KW"/>
</dbReference>
<evidence type="ECO:0000256" key="10">
    <source>
        <dbReference type="ARBA" id="ARBA00023125"/>
    </source>
</evidence>
<feature type="region of interest" description="Disordered" evidence="13">
    <location>
        <begin position="1351"/>
        <end position="1381"/>
    </location>
</feature>
<feature type="compositionally biased region" description="Acidic residues" evidence="13">
    <location>
        <begin position="204"/>
        <end position="237"/>
    </location>
</feature>
<feature type="domain" description="Chromo" evidence="14">
    <location>
        <begin position="370"/>
        <end position="431"/>
    </location>
</feature>
<feature type="compositionally biased region" description="Basic and acidic residues" evidence="13">
    <location>
        <begin position="155"/>
        <end position="165"/>
    </location>
</feature>
<evidence type="ECO:0000256" key="3">
    <source>
        <dbReference type="ARBA" id="ARBA00022737"/>
    </source>
</evidence>
<evidence type="ECO:0000256" key="13">
    <source>
        <dbReference type="SAM" id="MobiDB-lite"/>
    </source>
</evidence>
<dbReference type="GO" id="GO:0016887">
    <property type="term" value="F:ATP hydrolysis activity"/>
    <property type="evidence" value="ECO:0007669"/>
    <property type="project" value="TreeGrafter"/>
</dbReference>
<feature type="compositionally biased region" description="Acidic residues" evidence="13">
    <location>
        <begin position="11"/>
        <end position="30"/>
    </location>
</feature>
<evidence type="ECO:0000256" key="9">
    <source>
        <dbReference type="ARBA" id="ARBA00023015"/>
    </source>
</evidence>
<keyword evidence="10" id="KW-0238">DNA-binding</keyword>
<dbReference type="Pfam" id="PF00385">
    <property type="entry name" value="Chromo"/>
    <property type="match status" value="2"/>
</dbReference>
<comment type="similarity">
    <text evidence="2">Belongs to the SNF2/RAD54 helicase family.</text>
</comment>
<gene>
    <name evidence="17" type="ORF">CEUSTIGMA_g12643.t1</name>
</gene>
<dbReference type="InterPro" id="IPR000330">
    <property type="entry name" value="SNF2_N"/>
</dbReference>
<dbReference type="GO" id="GO:0042393">
    <property type="term" value="F:histone binding"/>
    <property type="evidence" value="ECO:0007669"/>
    <property type="project" value="TreeGrafter"/>
</dbReference>
<dbReference type="Gene3D" id="3.40.50.10810">
    <property type="entry name" value="Tandem AAA-ATPase domain"/>
    <property type="match status" value="1"/>
</dbReference>
<dbReference type="GO" id="GO:0034728">
    <property type="term" value="P:nucleosome organization"/>
    <property type="evidence" value="ECO:0007669"/>
    <property type="project" value="TreeGrafter"/>
</dbReference>
<dbReference type="SMART" id="SM01176">
    <property type="entry name" value="DUF4208"/>
    <property type="match status" value="1"/>
</dbReference>
<organism evidence="17 18">
    <name type="scientific">Chlamydomonas eustigma</name>
    <dbReference type="NCBI Taxonomy" id="1157962"/>
    <lineage>
        <taxon>Eukaryota</taxon>
        <taxon>Viridiplantae</taxon>
        <taxon>Chlorophyta</taxon>
        <taxon>core chlorophytes</taxon>
        <taxon>Chlorophyceae</taxon>
        <taxon>CS clade</taxon>
        <taxon>Chlamydomonadales</taxon>
        <taxon>Chlamydomonadaceae</taxon>
        <taxon>Chlamydomonas</taxon>
    </lineage>
</organism>
<dbReference type="PROSITE" id="PS51192">
    <property type="entry name" value="HELICASE_ATP_BIND_1"/>
    <property type="match status" value="1"/>
</dbReference>
<dbReference type="EMBL" id="BEGY01000156">
    <property type="protein sequence ID" value="GAX85223.1"/>
    <property type="molecule type" value="Genomic_DNA"/>
</dbReference>
<dbReference type="PROSITE" id="PS50013">
    <property type="entry name" value="CHROMO_2"/>
    <property type="match status" value="2"/>
</dbReference>
<accession>A0A250XQC1</accession>
<sequence>MESQALSFAGDAEDDDAGSPSEGSEEDSEYEERSRKKKTSKLLVSTTSRKSGVLARAKTQRKRLSRRDEDSDEEDDFIVEDSEEEYVPKKKHVTVIPARPRRQAAQQTSRKRDADESEEEDADDSSEDADEIFSEPSAQSSASEDEEEGVDEDEHYAKHLHDAFNRQRATRGASKGEHSGRGRNSKPGQRLSRRAAASKVVTYEESDDEEPDEEAQQQLEDWEDDLSDGQEDIDDSDASGRRKRGRPNGQSRSNHQRLNTYEEHDGDQSKHLEVERVLAHREKEGGGGGDESPDPWSKRELQIKWKGSSYIHCTWEDRASLSNKAGSKRVLNYIKKADDLESSRPFISREEQELRDVERQMEEQLVLQHSVVERICGERTGVSGTRYLVKWEGLPYSEATWESEQDVLAAQAHVQIQGFRDREARLQTPHFSVEAQRRMFKVQGTRALVAQPDFLSFGKLRDYQLDGLNWMVYSWSQNRNVILADEMGLGKTVQCVSLLGYMSEVLSIRGPFLVVVPLSTVPNWIREFKRWTPMMSTVVYVGDSTSREAIRSIEFDVGRRTDPTAASGLPTGCTPRTHRFEVIITTYELILKDAHILGKIDWSYLVVDEAHRLKNAESALYQELLGFSFRNKLLVTGTPLQNSLKELWALLHFLEPDKFPDSEAFEEEYSTQTMDGVSSLHAVLRPHLLRRVIKEVERSLPPKNERILRVEMTPLQRQYYKWILTRNFKDLNKGTRGGGQVSLLNIITELKKCCNHPFLFESAEEGYRGQDGDTSVVDRLIVTSGKMVLLDKLLKRLKDTGHRVLIFSQMVRMLDIVSDYMRLRGFQHQRLDGSTPAAARHQAMEQFNRPDSTDFAFLLSTRAGGLGINLATADTVIIFDSDWNPQNDLQAMSRAHRIGQTETVNIYRLLTSGSVEEDILERAKRKMVLDHLVIQKMDTSGRLVLDPAGSAASTAGGTSSNPKQMFGKDELAAILRFGAEDLFKQEAANAASGQATESDAERARRIAEEDIDAILDRAEVVDNRPEYADQTAEGGSGSAAGGADAAGGPPSDLLTSFNVATFKNEEDDATFWSRLIPVTARPKEEHQEELLPRAAKMKLLEEDTTAAASRAQRREHRSSMRASAYPGSEPGPPVEGALLRIDEWLLDVDEHGVPLKVPSNEDEDDINLRTLSRRDANAFSRAARRLGLSSRVDEICAEAGGKAFEEATHGQKLALFHTFMDGCRRAVDLAGDDPKDAVLDFFGAAVKAHEVVQYHSQMRQLERLVAPVLAAAEAVQTSQQAGPGRQQLSSSFKLPSDCILPCPKWGKIIGWNAKEDAMLLMGVYLYGLGRWDKMANDPRLQLADKLTGAVNGASHGSRQRQHASGSTAAVDCGGEEAGSGLPKASQLETRVLSLLRKLLSAKKLSSKVITGNTKQGSVVKRPLPGLKQTAKRSMSVGGTPRRGSSIAKAAAARALGDESIPSSSREAQAAENAFKGRQRAQEYKASTNRNPDAEKSQNLIGAKRKQGKPKADDLNPARKRWKPTGSSPEPSGGSPKSPASLSSKDAAEFLSGCTSDLKALRKLQRGGGGSGKGGTDGGIPLSASEAAARTKQLLAAIGRTIDGVVARKGAGLGLPLWDQVSKVTDCMMPGDRLQALYAKIKAVAASKS</sequence>
<dbReference type="STRING" id="1157962.A0A250XQC1"/>
<evidence type="ECO:0000256" key="12">
    <source>
        <dbReference type="ARBA" id="ARBA00023242"/>
    </source>
</evidence>
<dbReference type="Gene3D" id="1.10.10.60">
    <property type="entry name" value="Homeodomain-like"/>
    <property type="match status" value="1"/>
</dbReference>
<comment type="caution">
    <text evidence="17">The sequence shown here is derived from an EMBL/GenBank/DDBJ whole genome shotgun (WGS) entry which is preliminary data.</text>
</comment>
<dbReference type="Proteomes" id="UP000232323">
    <property type="component" value="Unassembled WGS sequence"/>
</dbReference>
<evidence type="ECO:0000259" key="16">
    <source>
        <dbReference type="PROSITE" id="PS51194"/>
    </source>
</evidence>
<dbReference type="SUPFAM" id="SSF54160">
    <property type="entry name" value="Chromo domain-like"/>
    <property type="match status" value="2"/>
</dbReference>
<dbReference type="InterPro" id="IPR000953">
    <property type="entry name" value="Chromo/chromo_shadow_dom"/>
</dbReference>
<dbReference type="PROSITE" id="PS51194">
    <property type="entry name" value="HELICASE_CTER"/>
    <property type="match status" value="1"/>
</dbReference>
<feature type="compositionally biased region" description="Basic and acidic residues" evidence="13">
    <location>
        <begin position="260"/>
        <end position="270"/>
    </location>
</feature>
<protein>
    <submittedName>
        <fullName evidence="17">Uncharacterized protein</fullName>
    </submittedName>
</protein>
<dbReference type="InterPro" id="IPR025260">
    <property type="entry name" value="CHD1-like_C"/>
</dbReference>
<evidence type="ECO:0000256" key="2">
    <source>
        <dbReference type="ARBA" id="ARBA00007025"/>
    </source>
</evidence>
<dbReference type="Gene3D" id="3.40.50.300">
    <property type="entry name" value="P-loop containing nucleotide triphosphate hydrolases"/>
    <property type="match status" value="1"/>
</dbReference>
<dbReference type="SMART" id="SM00487">
    <property type="entry name" value="DEXDc"/>
    <property type="match status" value="1"/>
</dbReference>
<dbReference type="PROSITE" id="PS00598">
    <property type="entry name" value="CHROMO_1"/>
    <property type="match status" value="1"/>
</dbReference>
<keyword evidence="7" id="KW-0067">ATP-binding</keyword>
<feature type="compositionally biased region" description="Low complexity" evidence="13">
    <location>
        <begin position="41"/>
        <end position="51"/>
    </location>
</feature>
<dbReference type="FunFam" id="3.40.50.10810:FF:000005">
    <property type="entry name" value="Photoperiod-independent early flowering 1"/>
    <property type="match status" value="1"/>
</dbReference>
<feature type="compositionally biased region" description="Low complexity" evidence="13">
    <location>
        <begin position="1523"/>
        <end position="1543"/>
    </location>
</feature>
<keyword evidence="4" id="KW-0547">Nucleotide-binding</keyword>
<keyword evidence="9" id="KW-0805">Transcription regulation</keyword>
<evidence type="ECO:0000256" key="5">
    <source>
        <dbReference type="ARBA" id="ARBA00022801"/>
    </source>
</evidence>
<feature type="compositionally biased region" description="Acidic residues" evidence="13">
    <location>
        <begin position="143"/>
        <end position="154"/>
    </location>
</feature>
<dbReference type="InterPro" id="IPR056302">
    <property type="entry name" value="CHD1-2/Hrp3_HTH"/>
</dbReference>
<evidence type="ECO:0000256" key="1">
    <source>
        <dbReference type="ARBA" id="ARBA00004123"/>
    </source>
</evidence>
<keyword evidence="12" id="KW-0539">Nucleus</keyword>
<evidence type="ECO:0000259" key="15">
    <source>
        <dbReference type="PROSITE" id="PS51192"/>
    </source>
</evidence>
<dbReference type="GO" id="GO:0004386">
    <property type="term" value="F:helicase activity"/>
    <property type="evidence" value="ECO:0007669"/>
    <property type="project" value="UniProtKB-KW"/>
</dbReference>
<keyword evidence="3" id="KW-0677">Repeat</keyword>
<dbReference type="GO" id="GO:0003682">
    <property type="term" value="F:chromatin binding"/>
    <property type="evidence" value="ECO:0007669"/>
    <property type="project" value="TreeGrafter"/>
</dbReference>